<organism evidence="11 12">
    <name type="scientific">Celeribacter indicus</name>
    <dbReference type="NCBI Taxonomy" id="1208324"/>
    <lineage>
        <taxon>Bacteria</taxon>
        <taxon>Pseudomonadati</taxon>
        <taxon>Pseudomonadota</taxon>
        <taxon>Alphaproteobacteria</taxon>
        <taxon>Rhodobacterales</taxon>
        <taxon>Roseobacteraceae</taxon>
        <taxon>Celeribacter</taxon>
    </lineage>
</organism>
<feature type="transmembrane region" description="Helical" evidence="9">
    <location>
        <begin position="89"/>
        <end position="110"/>
    </location>
</feature>
<feature type="transmembrane region" description="Helical" evidence="9">
    <location>
        <begin position="130"/>
        <end position="148"/>
    </location>
</feature>
<protein>
    <recommendedName>
        <fullName evidence="9">TRAP transporter small permease protein</fullName>
    </recommendedName>
</protein>
<dbReference type="HOGENOM" id="CLU_086356_9_4_5"/>
<keyword evidence="7 9" id="KW-0472">Membrane</keyword>
<evidence type="ECO:0000256" key="2">
    <source>
        <dbReference type="ARBA" id="ARBA00022448"/>
    </source>
</evidence>
<sequence>MLTALAWIDRLLGAVLKPVVFAGMAGLTAVITLQIVSRVFFTSVSWTEEVARFLLIWITFLGATLAWQQGRHIAVTVLRDALPPALNRIVTGAAVLVAITFLVALARIGWTYTGMQSFQKSPSMRLSMSYVYAVMPISAALMAGLSVIDLLRLLAGQPIRAAHTELDVDPEVSVLPPDAGETRP</sequence>
<name>A0A0B5E0A6_9RHOB</name>
<gene>
    <name evidence="11" type="ORF">P73_2125</name>
</gene>
<dbReference type="GO" id="GO:0005886">
    <property type="term" value="C:plasma membrane"/>
    <property type="evidence" value="ECO:0007669"/>
    <property type="project" value="UniProtKB-SubCell"/>
</dbReference>
<dbReference type="GO" id="GO:0015740">
    <property type="term" value="P:C4-dicarboxylate transport"/>
    <property type="evidence" value="ECO:0007669"/>
    <property type="project" value="TreeGrafter"/>
</dbReference>
<comment type="similarity">
    <text evidence="8 9">Belongs to the TRAP transporter small permease family.</text>
</comment>
<evidence type="ECO:0000256" key="5">
    <source>
        <dbReference type="ARBA" id="ARBA00022692"/>
    </source>
</evidence>
<keyword evidence="2 9" id="KW-0813">Transport</keyword>
<dbReference type="PANTHER" id="PTHR35011">
    <property type="entry name" value="2,3-DIKETO-L-GULONATE TRAP TRANSPORTER SMALL PERMEASE PROTEIN YIAM"/>
    <property type="match status" value="1"/>
</dbReference>
<dbReference type="InterPro" id="IPR055348">
    <property type="entry name" value="DctQ"/>
</dbReference>
<dbReference type="KEGG" id="cid:P73_2125"/>
<evidence type="ECO:0000313" key="12">
    <source>
        <dbReference type="Proteomes" id="UP000031521"/>
    </source>
</evidence>
<dbReference type="InterPro" id="IPR007387">
    <property type="entry name" value="TRAP_DctQ"/>
</dbReference>
<dbReference type="RefSeq" id="WP_052453178.1">
    <property type="nucleotide sequence ID" value="NZ_CP004393.1"/>
</dbReference>
<evidence type="ECO:0000256" key="3">
    <source>
        <dbReference type="ARBA" id="ARBA00022475"/>
    </source>
</evidence>
<feature type="transmembrane region" description="Helical" evidence="9">
    <location>
        <begin position="53"/>
        <end position="69"/>
    </location>
</feature>
<dbReference type="EMBL" id="CP004393">
    <property type="protein sequence ID" value="AJE46840.1"/>
    <property type="molecule type" value="Genomic_DNA"/>
</dbReference>
<keyword evidence="5 9" id="KW-0812">Transmembrane</keyword>
<comment type="subunit">
    <text evidence="9">The complex comprises the extracytoplasmic solute receptor protein and the two transmembrane proteins.</text>
</comment>
<feature type="domain" description="Tripartite ATP-independent periplasmic transporters DctQ component" evidence="10">
    <location>
        <begin position="27"/>
        <end position="155"/>
    </location>
</feature>
<proteinExistence type="inferred from homology"/>
<dbReference type="Proteomes" id="UP000031521">
    <property type="component" value="Chromosome"/>
</dbReference>
<dbReference type="STRING" id="1208324.P73_2125"/>
<evidence type="ECO:0000256" key="9">
    <source>
        <dbReference type="RuleBase" id="RU369079"/>
    </source>
</evidence>
<dbReference type="Pfam" id="PF04290">
    <property type="entry name" value="DctQ"/>
    <property type="match status" value="1"/>
</dbReference>
<keyword evidence="4 9" id="KW-0997">Cell inner membrane</keyword>
<comment type="subcellular location">
    <subcellularLocation>
        <location evidence="1 9">Cell inner membrane</location>
        <topology evidence="1 9">Multi-pass membrane protein</topology>
    </subcellularLocation>
</comment>
<evidence type="ECO:0000256" key="7">
    <source>
        <dbReference type="ARBA" id="ARBA00023136"/>
    </source>
</evidence>
<evidence type="ECO:0000256" key="6">
    <source>
        <dbReference type="ARBA" id="ARBA00022989"/>
    </source>
</evidence>
<evidence type="ECO:0000256" key="8">
    <source>
        <dbReference type="ARBA" id="ARBA00038436"/>
    </source>
</evidence>
<dbReference type="OrthoDB" id="4964541at2"/>
<dbReference type="AlphaFoldDB" id="A0A0B5E0A6"/>
<dbReference type="GO" id="GO:0022857">
    <property type="term" value="F:transmembrane transporter activity"/>
    <property type="evidence" value="ECO:0007669"/>
    <property type="project" value="UniProtKB-UniRule"/>
</dbReference>
<reference evidence="11 12" key="1">
    <citation type="journal article" date="2014" name="Int. J. Syst. Evol. Microbiol.">
        <title>Celeribacter indicus sp. nov., a polycyclic aromatic hydrocarbon-degrading bacterium from deep-sea sediment and reclassification of Huaishuia halophila as Celeribacter halophilus comb. nov.</title>
        <authorList>
            <person name="Lai Q."/>
            <person name="Cao J."/>
            <person name="Yuan J."/>
            <person name="Li F."/>
            <person name="Shao Z."/>
        </authorList>
    </citation>
    <scope>NUCLEOTIDE SEQUENCE [LARGE SCALE GENOMIC DNA]</scope>
    <source>
        <strain evidence="11">P73</strain>
    </source>
</reference>
<comment type="function">
    <text evidence="9">Part of the tripartite ATP-independent periplasmic (TRAP) transport system.</text>
</comment>
<evidence type="ECO:0000256" key="4">
    <source>
        <dbReference type="ARBA" id="ARBA00022519"/>
    </source>
</evidence>
<keyword evidence="6 9" id="KW-1133">Transmembrane helix</keyword>
<keyword evidence="3" id="KW-1003">Cell membrane</keyword>
<evidence type="ECO:0000313" key="11">
    <source>
        <dbReference type="EMBL" id="AJE46840.1"/>
    </source>
</evidence>
<accession>A0A0B5E0A6</accession>
<keyword evidence="12" id="KW-1185">Reference proteome</keyword>
<evidence type="ECO:0000259" key="10">
    <source>
        <dbReference type="Pfam" id="PF04290"/>
    </source>
</evidence>
<evidence type="ECO:0000256" key="1">
    <source>
        <dbReference type="ARBA" id="ARBA00004429"/>
    </source>
</evidence>
<dbReference type="PANTHER" id="PTHR35011:SF2">
    <property type="entry name" value="2,3-DIKETO-L-GULONATE TRAP TRANSPORTER SMALL PERMEASE PROTEIN YIAM"/>
    <property type="match status" value="1"/>
</dbReference>
<feature type="transmembrane region" description="Helical" evidence="9">
    <location>
        <begin position="20"/>
        <end position="41"/>
    </location>
</feature>